<protein>
    <submittedName>
        <fullName evidence="2">Uncharacterized protein</fullName>
    </submittedName>
</protein>
<feature type="transmembrane region" description="Helical" evidence="1">
    <location>
        <begin position="140"/>
        <end position="165"/>
    </location>
</feature>
<feature type="transmembrane region" description="Helical" evidence="1">
    <location>
        <begin position="106"/>
        <end position="128"/>
    </location>
</feature>
<reference evidence="2 3" key="1">
    <citation type="journal article" date="2016" name="Nat. Commun.">
        <title>Thousands of microbial genomes shed light on interconnected biogeochemical processes in an aquifer system.</title>
        <authorList>
            <person name="Anantharaman K."/>
            <person name="Brown C.T."/>
            <person name="Hug L.A."/>
            <person name="Sharon I."/>
            <person name="Castelle C.J."/>
            <person name="Probst A.J."/>
            <person name="Thomas B.C."/>
            <person name="Singh A."/>
            <person name="Wilkins M.J."/>
            <person name="Karaoz U."/>
            <person name="Brodie E.L."/>
            <person name="Williams K.H."/>
            <person name="Hubbard S.S."/>
            <person name="Banfield J.F."/>
        </authorList>
    </citation>
    <scope>NUCLEOTIDE SEQUENCE [LARGE SCALE GENOMIC DNA]</scope>
</reference>
<sequence>MDLKRKIALIIAIVIEALLLFVIFIILLIALLGAAMPFMPGLLFVALAALIYSFMVKIGYTRLTYRAHPYYFSAQSKILNLKITKKIMKLLKKIKKKKNEKIKEEILKHGLILIGFNLALILLFLFGFRGLSLLAALFGWRGLLVAFLPLTLIFVFAGVSAVVWYRFGQILGLRFKENKVINASLTVLVSLLPLLLALLLFSNLANILGGFGSQFLAILFLGFLLMSILAAAFELVAVSLGAITKIK</sequence>
<feature type="transmembrane region" description="Helical" evidence="1">
    <location>
        <begin position="185"/>
        <end position="209"/>
    </location>
</feature>
<gene>
    <name evidence="2" type="ORF">A2663_03580</name>
</gene>
<evidence type="ECO:0000313" key="3">
    <source>
        <dbReference type="Proteomes" id="UP000178432"/>
    </source>
</evidence>
<dbReference type="AlphaFoldDB" id="A0A1G1Y5T1"/>
<comment type="caution">
    <text evidence="2">The sequence shown here is derived from an EMBL/GenBank/DDBJ whole genome shotgun (WGS) entry which is preliminary data.</text>
</comment>
<feature type="transmembrane region" description="Helical" evidence="1">
    <location>
        <begin position="215"/>
        <end position="243"/>
    </location>
</feature>
<dbReference type="Proteomes" id="UP000178432">
    <property type="component" value="Unassembled WGS sequence"/>
</dbReference>
<name>A0A1G1Y5T1_9BACT</name>
<keyword evidence="1" id="KW-1133">Transmembrane helix</keyword>
<accession>A0A1G1Y5T1</accession>
<dbReference type="EMBL" id="MHIF01000029">
    <property type="protein sequence ID" value="OGY47695.1"/>
    <property type="molecule type" value="Genomic_DNA"/>
</dbReference>
<evidence type="ECO:0000313" key="2">
    <source>
        <dbReference type="EMBL" id="OGY47695.1"/>
    </source>
</evidence>
<keyword evidence="1" id="KW-0472">Membrane</keyword>
<evidence type="ECO:0000256" key="1">
    <source>
        <dbReference type="SAM" id="Phobius"/>
    </source>
</evidence>
<keyword evidence="1" id="KW-0812">Transmembrane</keyword>
<feature type="transmembrane region" description="Helical" evidence="1">
    <location>
        <begin position="7"/>
        <end position="32"/>
    </location>
</feature>
<organism evidence="2 3">
    <name type="scientific">Candidatus Buchananbacteria bacterium RIFCSPHIGHO2_01_FULL_46_12</name>
    <dbReference type="NCBI Taxonomy" id="1797536"/>
    <lineage>
        <taxon>Bacteria</taxon>
        <taxon>Candidatus Buchananiibacteriota</taxon>
    </lineage>
</organism>
<feature type="transmembrane region" description="Helical" evidence="1">
    <location>
        <begin position="38"/>
        <end position="56"/>
    </location>
</feature>
<proteinExistence type="predicted"/>